<reference evidence="3" key="2">
    <citation type="submission" date="2008-12" db="EMBL/GenBank/DDBJ databases">
        <title>Annotation of Streptomyces roseosporus strain NRRL 15998.</title>
        <authorList>
            <consortium name="The Broad Institute Genome Sequencing Platform"/>
            <consortium name="Broad Institute Microbial Sequencing Center"/>
            <person name="Fischbach M."/>
            <person name="Ward D."/>
            <person name="Young S."/>
            <person name="Kodira C.D."/>
            <person name="Zeng Q."/>
            <person name="Koehrsen M."/>
            <person name="Godfrey P."/>
            <person name="Alvarado L."/>
            <person name="Berlin A.M."/>
            <person name="Borenstein D."/>
            <person name="Chen Z."/>
            <person name="Engels R."/>
            <person name="Freedman E."/>
            <person name="Gellesch M."/>
            <person name="Goldberg J."/>
            <person name="Griggs A."/>
            <person name="Gujja S."/>
            <person name="Heiman D.I."/>
            <person name="Hepburn T.A."/>
            <person name="Howarth C."/>
            <person name="Jen D."/>
            <person name="Larson L."/>
            <person name="Lewis B."/>
            <person name="Mehta T."/>
            <person name="Park D."/>
            <person name="Pearson M."/>
            <person name="Roberts A."/>
            <person name="Saif S."/>
            <person name="Shea T.D."/>
            <person name="Shenoy N."/>
            <person name="Sisk P."/>
            <person name="Stolte C."/>
            <person name="Sykes S.N."/>
            <person name="Walk T."/>
            <person name="White J."/>
            <person name="Yandava C."/>
            <person name="Straight P."/>
            <person name="Clardy J."/>
            <person name="Hung D."/>
            <person name="Kolter R."/>
            <person name="Mekalanos J."/>
            <person name="Walker S."/>
            <person name="Walsh C.T."/>
            <person name="Wieland B.L.C."/>
            <person name="Ilzarbe M."/>
            <person name="Galagan J."/>
            <person name="Nusbaum C."/>
            <person name="Birren B."/>
        </authorList>
    </citation>
    <scope>NUCLEOTIDE SEQUENCE [LARGE SCALE GENOMIC DNA]</scope>
    <source>
        <strain evidence="3">NRRL 15998</strain>
    </source>
</reference>
<sequence length="108" mass="11307">MSSLIRKATLLLGNGAGGGLRSGRTTRHKGPHQRFPPFSLQFSASSVEKSPTATSCRGSSGCARVRGAATGTCHRRRAVSMEHIALPQARCGHPPIVWTLACVAEGIA</sequence>
<accession>D6AKK4</accession>
<feature type="region of interest" description="Disordered" evidence="1">
    <location>
        <begin position="13"/>
        <end position="38"/>
    </location>
</feature>
<evidence type="ECO:0000313" key="3">
    <source>
        <dbReference type="Proteomes" id="UP000003986"/>
    </source>
</evidence>
<name>D6AKK4_STRFL</name>
<protein>
    <submittedName>
        <fullName evidence="2">Predicted protein</fullName>
    </submittedName>
</protein>
<dbReference type="EMBL" id="DS999644">
    <property type="protein sequence ID" value="EFE75256.2"/>
    <property type="molecule type" value="Genomic_DNA"/>
</dbReference>
<dbReference type="Proteomes" id="UP000003986">
    <property type="component" value="Unassembled WGS sequence"/>
</dbReference>
<evidence type="ECO:0000313" key="2">
    <source>
        <dbReference type="EMBL" id="EFE75256.2"/>
    </source>
</evidence>
<organism evidence="2 3">
    <name type="scientific">Streptomyces filamentosus NRRL 15998</name>
    <dbReference type="NCBI Taxonomy" id="457431"/>
    <lineage>
        <taxon>Bacteria</taxon>
        <taxon>Bacillati</taxon>
        <taxon>Actinomycetota</taxon>
        <taxon>Actinomycetes</taxon>
        <taxon>Kitasatosporales</taxon>
        <taxon>Streptomycetaceae</taxon>
        <taxon>Streptomyces</taxon>
    </lineage>
</organism>
<gene>
    <name evidence="2" type="ORF">SSGG_02623</name>
</gene>
<evidence type="ECO:0000256" key="1">
    <source>
        <dbReference type="SAM" id="MobiDB-lite"/>
    </source>
</evidence>
<proteinExistence type="predicted"/>
<dbReference type="AlphaFoldDB" id="D6AKK4"/>
<reference evidence="3" key="1">
    <citation type="submission" date="2008-10" db="EMBL/GenBank/DDBJ databases">
        <authorList>
            <person name="Molnar K."/>
        </authorList>
    </citation>
    <scope>NUCLEOTIDE SEQUENCE [LARGE SCALE GENOMIC DNA]</scope>
    <source>
        <strain evidence="3">NRRL 15998</strain>
    </source>
</reference>